<feature type="disulfide bond" evidence="16">
    <location>
        <begin position="1725"/>
        <end position="1735"/>
    </location>
</feature>
<dbReference type="Pfam" id="PF00530">
    <property type="entry name" value="SRCR"/>
    <property type="match status" value="9"/>
</dbReference>
<feature type="region of interest" description="Disordered" evidence="17">
    <location>
        <begin position="2264"/>
        <end position="2294"/>
    </location>
</feature>
<feature type="disulfide bond" evidence="16">
    <location>
        <begin position="776"/>
        <end position="840"/>
    </location>
</feature>
<evidence type="ECO:0000256" key="17">
    <source>
        <dbReference type="SAM" id="MobiDB-lite"/>
    </source>
</evidence>
<dbReference type="InterPro" id="IPR035914">
    <property type="entry name" value="Sperma_CUB_dom_sf"/>
</dbReference>
<keyword evidence="11 16" id="KW-1015">Disulfide bond</keyword>
<feature type="domain" description="SRCR" evidence="19">
    <location>
        <begin position="1656"/>
        <end position="1756"/>
    </location>
</feature>
<dbReference type="SMART" id="SM00042">
    <property type="entry name" value="CUB"/>
    <property type="match status" value="5"/>
</dbReference>
<dbReference type="FunFam" id="2.60.120.290:FF:000005">
    <property type="entry name" value="Procollagen C-endopeptidase enhancer 1"/>
    <property type="match status" value="1"/>
</dbReference>
<feature type="disulfide bond" evidence="16">
    <location>
        <begin position="402"/>
        <end position="466"/>
    </location>
</feature>
<feature type="domain" description="SRCR" evidence="19">
    <location>
        <begin position="1448"/>
        <end position="1548"/>
    </location>
</feature>
<feature type="disulfide bond" evidence="16">
    <location>
        <begin position="926"/>
        <end position="936"/>
    </location>
</feature>
<feature type="domain" description="CUB" evidence="18">
    <location>
        <begin position="1326"/>
        <end position="1437"/>
    </location>
</feature>
<evidence type="ECO:0000259" key="20">
    <source>
        <dbReference type="PROSITE" id="PS51034"/>
    </source>
</evidence>
<dbReference type="PROSITE" id="PS00682">
    <property type="entry name" value="ZP_1"/>
    <property type="match status" value="1"/>
</dbReference>
<dbReference type="InterPro" id="IPR055356">
    <property type="entry name" value="ZP-N"/>
</dbReference>
<evidence type="ECO:0000256" key="6">
    <source>
        <dbReference type="ARBA" id="ARBA00022525"/>
    </source>
</evidence>
<dbReference type="Gene3D" id="2.60.120.290">
    <property type="entry name" value="Spermadhesin, CUB domain"/>
    <property type="match status" value="5"/>
</dbReference>
<evidence type="ECO:0000313" key="21">
    <source>
        <dbReference type="EMBL" id="KAI4530431.1"/>
    </source>
</evidence>
<comment type="subcellular location">
    <subcellularLocation>
        <location evidence="1">Secreted</location>
    </subcellularLocation>
</comment>
<dbReference type="InterPro" id="IPR001507">
    <property type="entry name" value="ZP_dom"/>
</dbReference>
<dbReference type="Pfam" id="PF00100">
    <property type="entry name" value="Zona_pellucida"/>
    <property type="match status" value="1"/>
</dbReference>
<feature type="disulfide bond" evidence="16">
    <location>
        <begin position="1577"/>
        <end position="1641"/>
    </location>
</feature>
<dbReference type="InterPro" id="IPR036772">
    <property type="entry name" value="SRCR-like_dom_sf"/>
</dbReference>
<keyword evidence="5" id="KW-0217">Developmental protein</keyword>
<dbReference type="EMBL" id="JAKZEL010000025">
    <property type="protein sequence ID" value="KAI4530431.1"/>
    <property type="molecule type" value="Genomic_DNA"/>
</dbReference>
<feature type="domain" description="SRCR" evidence="19">
    <location>
        <begin position="483"/>
        <end position="583"/>
    </location>
</feature>
<feature type="domain" description="SRCR" evidence="19">
    <location>
        <begin position="751"/>
        <end position="851"/>
    </location>
</feature>
<feature type="disulfide bond" evidence="16">
    <location>
        <begin position="1245"/>
        <end position="1309"/>
    </location>
</feature>
<feature type="disulfide bond" evidence="16">
    <location>
        <begin position="1590"/>
        <end position="1651"/>
    </location>
</feature>
<keyword evidence="6" id="KW-0964">Secreted</keyword>
<feature type="domain" description="ZP" evidence="20">
    <location>
        <begin position="1785"/>
        <end position="2022"/>
    </location>
</feature>
<feature type="domain" description="CUB" evidence="18">
    <location>
        <begin position="121"/>
        <end position="222"/>
    </location>
</feature>
<dbReference type="Pfam" id="PF00431">
    <property type="entry name" value="CUB"/>
    <property type="match status" value="5"/>
</dbReference>
<dbReference type="GO" id="GO:0005576">
    <property type="term" value="C:extracellular region"/>
    <property type="evidence" value="ECO:0007669"/>
    <property type="project" value="UniProtKB-SubCell"/>
</dbReference>
<proteinExistence type="inferred from homology"/>
<dbReference type="SUPFAM" id="SSF56487">
    <property type="entry name" value="SRCR-like"/>
    <property type="match status" value="9"/>
</dbReference>
<evidence type="ECO:0000259" key="19">
    <source>
        <dbReference type="PROSITE" id="PS50287"/>
    </source>
</evidence>
<feature type="disulfide bond" evidence="16">
    <location>
        <begin position="1621"/>
        <end position="1631"/>
    </location>
</feature>
<keyword evidence="7" id="KW-0732">Signal</keyword>
<feature type="domain" description="SRCR" evidence="19">
    <location>
        <begin position="1552"/>
        <end position="1652"/>
    </location>
</feature>
<comment type="caution">
    <text evidence="16">Lacks conserved residue(s) required for the propagation of feature annotation.</text>
</comment>
<feature type="disulfide bond" evidence="16">
    <location>
        <begin position="1486"/>
        <end position="1547"/>
    </location>
</feature>
<keyword evidence="12" id="KW-0325">Glycoprotein</keyword>
<sequence length="2449" mass="265583">MKLSSVIPWALLLSTVKDKNLCGDLYEEEYGVIYPYLGLHTECLWTIKMDPGHKIVLAVYDLHLSKEMVLRVGHTVSSSGSSSQRPGWASLSHQWGFPGDVESCEGRVLGDAPLQKGNTNCGGILNEESGVIATYYGKKTNCVWTIQMPPQYQARVSIQQLHLNCAKEYLEIIDGLPGSSVLGRVCEGSFLEYRSSGNTMTVKYFRKPEHPTSSYEVLYFQDSQGFALRLSSPLLMGIIAIIGVAVILAFPSPAPCHGAQAPCRQKRRVPKPFDIGRLAHAEAGQRPRKMLWAGGGFLPGQLGVGFGKILLDSVHCGGEESHLALCAHNTWFTHSCGHEADAGAICSGADDPPALTPVPESEDASSLHTLTEAWVAVRLVGGPGRCSGRMVVLVQDTCGTVCDDLWDLAEAAVVCRQLECGQAVAAPTRAHFGAGSGKIALDNMQCVGSESHLGQCVHGGEAGHNCGHLEDASIVCTGGWAPVRLAGGHGSCAGRVEVFYQGAWGTVCDDLWDLPEANVVCRQLGCGWAMEAPGEAHFGEGSGKILLDNMQCKGHEERLDECSHTGWFAHNCGHGEDAGVVCSGPPLDVMAETEAAGNLMEKAAAAAATLHFELNSGQMDRQTDKQVENQMDRKSQCGRIITNSSGAIRNPPRNEMHDNITCVWEIRANASDHIRLAFPYLNLDCTNEYFEILDGPPTSAKSLGKTCSGTYLTYSSSSSSLTLVYYRSYNNIGKNFAAYYYSEAKGDWPELRLVGGSGRCSGRVEVLHRGAWGTVCDDLWDLNEAEVVCRQLGCGRAVSALRKAHFGPGSGDIFLDNLQCAGAERYLGQCAHSGWSEHNCGHHKDAGVICSGDWPELRLVGGSGRCSGRVEVLHRGAWGTVCDDLWDLNEAEVVCRQLGCGRAMSALGKAHFGPGSGDIFLDNLQCAGAERYLGQCAHSGWSEHNCGHHEDAGVICSDSKDLPPPTPPGERNSCGGVISSLSGSFSSPLYPENYPTDIQCVWEIHVDKKFRIELMIPTLKLEDILGCPSDSVEIFDGPRIASLSMGKFCASAAVMFFSSSDILTVVFRSDSMITNTGFYALFNAIPQGRRESGGSSSCGGVISSLSGSFSSPRYPTNYPTDVECVWVIHLAEKYRVELTIPTLNLEDVYGCPYDFIEVFDGQQVASLSLGRFCAGTELTFHSSSNILTTVFRSDARITNMGFYALYSAVQQNERESGESLRLGNGSHRCEGRVEVSYNGTWGTVCDNSWDLTDARVVCQQLGCGEALLAPKQSYFGGGTGHIILDNVQCAGNEAKVWQCPHSGWFSHNCGHHEDAGVVCSDENIHCGGLLTSNSGSFSSPWYPKKYPTNVVCAWDIQVDSRARVRLTFEVIKLENFYNCPYDFIEIFDGPQSEPFSLGRFCSGTTLVFTSSANRLTVVFQSDAIVSNVGFSASYEALLQDENNTDAVIRLVDGSQPCEGRVELHFNDTWGTVCDDSWDLQDAEVVCRQLSCGGAVSAPGRARFGRGLGPIALDDVKCVGTEARLWQCLHGGWFSHNCGHHEDAGVICSGLGLRLADGSSRCEGRVEVCHANTWGTVCDDSWSIEDAHVVCRQLGCGRAVSALPGARFSPGEGSILLDDVKCTGSESSLAQCPHSGWFTHNCGHHEDAGVVCSDLPLRLVGGRGRCEGRVEVRHEGVWGTVCDDHWSIRDARVVCRVLGCGRALGALGRSRFGPGSGPILLDDVRCAGTEDALGRCAHAGWARHNCQHWEDASVVCAVPAIPHAVGGPPVNGAADSVVPKDNAQLSCWPHLFQVIIDRGYLRRLGYSSWDIHLNDELCRPRVTGRYLIFSVPYGHCGTVRQESHGSLSYSNSVRGRTRGHPGRVFLRHRVPQLKFTCRVDGPSAVEVVAGENAGYDVSISFLELPPSQHGGNTGPHYASQKKEVFLQATLHSLNPSLRLFVDTCVASPDPSDFTTVKYDLIKQGCIKDNSYINLHSRQKNVAQFKFNIFSILTSYDVIYLQCKVTICKVGDHSSRCSQGCAGRSKRGTGPRKATEEQAEHFRMVGPLEIHKGADQKRTHGQDQVILKRNLNNQDENLCFLYLRCDPHGGEEIVSIGILSSARNMEVYLGEEYCGTSRGKNVCNVLDNSEHEKITLYKKYLKLESPTHACKIKLLSFGEKNCVFISKVVVHVRPVSAPSSAGSPTLGSRIDLEKVQTIMESMGSKLSPGAQQLMNMVRFQQQNCVAIGEQLQSILGNTGHKHMMGLQSSTTVGAFDKSSSTPFPFRTGLTSGNVTEDSEANTEESLQPAGGGSMSSLQECKIVPQSHSLLENDLKNAVSSFLSKKASDSSHIPNSELLPLLQNLCGQVSHLRVGPGTKWQDSITKPGGGAGGVILEEQSICSYLEKILSKNLELMEKKLTDYIDQQIYKLQEHIDNKIALLMDLLQHPNSPPSGMPLRHYDSGEGLSNGER</sequence>
<keyword evidence="8" id="KW-0677">Repeat</keyword>
<evidence type="ECO:0000256" key="9">
    <source>
        <dbReference type="ARBA" id="ARBA00022782"/>
    </source>
</evidence>
<feature type="disulfide bond" evidence="16">
    <location>
        <begin position="446"/>
        <end position="456"/>
    </location>
</feature>
<evidence type="ECO:0000256" key="14">
    <source>
        <dbReference type="ARBA" id="ARBA00047197"/>
    </source>
</evidence>
<feature type="disulfide bond" evidence="16">
    <location>
        <begin position="1473"/>
        <end position="1537"/>
    </location>
</feature>
<feature type="disulfide bond" evidence="16">
    <location>
        <begin position="789"/>
        <end position="850"/>
    </location>
</feature>
<reference evidence="21" key="1">
    <citation type="submission" date="2022-03" db="EMBL/GenBank/DDBJ databases">
        <title>Genomic analyses of argali, domestic sheep and their hybrids provide insights into chromosomal evolution, heterosis and genetic basis of agronomic traits.</title>
        <authorList>
            <person name="Li M."/>
        </authorList>
    </citation>
    <scope>NUCLEOTIDE SEQUENCE</scope>
    <source>
        <strain evidence="21">CAU-MHL-2022a</strain>
        <tissue evidence="21">Skin</tissue>
    </source>
</reference>
<dbReference type="GO" id="GO:0015031">
    <property type="term" value="P:protein transport"/>
    <property type="evidence" value="ECO:0007669"/>
    <property type="project" value="UniProtKB-KW"/>
</dbReference>
<dbReference type="PROSITE" id="PS01180">
    <property type="entry name" value="CUB"/>
    <property type="match status" value="5"/>
</dbReference>
<feature type="domain" description="SRCR" evidence="19">
    <location>
        <begin position="1220"/>
        <end position="1320"/>
    </location>
</feature>
<dbReference type="InterPro" id="IPR000859">
    <property type="entry name" value="CUB_dom"/>
</dbReference>
<dbReference type="Gene3D" id="2.60.40.4100">
    <property type="entry name" value="Zona pellucida, ZP-C domain"/>
    <property type="match status" value="1"/>
</dbReference>
<feature type="domain" description="CUB" evidence="18">
    <location>
        <begin position="974"/>
        <end position="1085"/>
    </location>
</feature>
<dbReference type="GO" id="GO:0016020">
    <property type="term" value="C:membrane"/>
    <property type="evidence" value="ECO:0007669"/>
    <property type="project" value="InterPro"/>
</dbReference>
<comment type="similarity">
    <text evidence="2">Belongs to the DMBT1 family.</text>
</comment>
<dbReference type="PROSITE" id="PS50287">
    <property type="entry name" value="SRCR_2"/>
    <property type="match status" value="9"/>
</dbReference>
<feature type="region of interest" description="Disordered" evidence="17">
    <location>
        <begin position="2428"/>
        <end position="2449"/>
    </location>
</feature>
<dbReference type="PROSITE" id="PS00420">
    <property type="entry name" value="SRCR_1"/>
    <property type="match status" value="6"/>
</dbReference>
<dbReference type="FunFam" id="2.60.120.290:FF:000004">
    <property type="entry name" value="Metalloendopeptidase"/>
    <property type="match status" value="2"/>
</dbReference>
<feature type="domain" description="SRCR" evidence="19">
    <location>
        <begin position="377"/>
        <end position="477"/>
    </location>
</feature>
<evidence type="ECO:0000256" key="1">
    <source>
        <dbReference type="ARBA" id="ARBA00004613"/>
    </source>
</evidence>
<dbReference type="Gene3D" id="2.60.40.3210">
    <property type="entry name" value="Zona pellucida, ZP-N domain"/>
    <property type="match status" value="1"/>
</dbReference>
<dbReference type="SMART" id="SM00202">
    <property type="entry name" value="SR"/>
    <property type="match status" value="8"/>
</dbReference>
<feature type="disulfide bond" evidence="16">
    <location>
        <begin position="895"/>
        <end position="956"/>
    </location>
</feature>
<comment type="similarity">
    <text evidence="3">Belongs to the spermadhesin family.</text>
</comment>
<dbReference type="Pfam" id="PF14958">
    <property type="entry name" value="PAAT-like"/>
    <property type="match status" value="1"/>
</dbReference>
<dbReference type="Proteomes" id="UP001214576">
    <property type="component" value="Unassembled WGS sequence"/>
</dbReference>
<feature type="disulfide bond" evidence="16">
    <location>
        <begin position="508"/>
        <end position="572"/>
    </location>
</feature>
<dbReference type="Pfam" id="PF23344">
    <property type="entry name" value="ZP-N"/>
    <property type="match status" value="1"/>
</dbReference>
<dbReference type="PRINTS" id="PR00258">
    <property type="entry name" value="SPERACTRCPTR"/>
</dbReference>
<dbReference type="InterPro" id="IPR000124">
    <property type="entry name" value="Spermadhesin"/>
</dbReference>
<feature type="disulfide bond" evidence="16">
    <location>
        <begin position="1681"/>
        <end position="1745"/>
    </location>
</feature>
<feature type="domain" description="SRCR" evidence="19">
    <location>
        <begin position="305"/>
        <end position="347"/>
    </location>
</feature>
<dbReference type="InterPro" id="IPR017977">
    <property type="entry name" value="ZP_dom_CS"/>
</dbReference>
<feature type="disulfide bond" evidence="16">
    <location>
        <begin position="415"/>
        <end position="476"/>
    </location>
</feature>
<dbReference type="InterPro" id="IPR055355">
    <property type="entry name" value="ZP-C"/>
</dbReference>
<evidence type="ECO:0000256" key="8">
    <source>
        <dbReference type="ARBA" id="ARBA00022737"/>
    </source>
</evidence>
<dbReference type="PROSITE" id="PS00985">
    <property type="entry name" value="SPERMADHESIN_1"/>
    <property type="match status" value="2"/>
</dbReference>
<dbReference type="PROSITE" id="PS51034">
    <property type="entry name" value="ZP_2"/>
    <property type="match status" value="1"/>
</dbReference>
<dbReference type="FunFam" id="3.10.250.10:FF:000003">
    <property type="entry name" value="Deleted in malignant brain tumors 1"/>
    <property type="match status" value="6"/>
</dbReference>
<dbReference type="GO" id="GO:0007338">
    <property type="term" value="P:single fertilization"/>
    <property type="evidence" value="ECO:0007669"/>
    <property type="project" value="InterPro"/>
</dbReference>
<keyword evidence="10" id="KW-0653">Protein transport</keyword>
<evidence type="ECO:0000313" key="22">
    <source>
        <dbReference type="Proteomes" id="UP001214576"/>
    </source>
</evidence>
<evidence type="ECO:0000256" key="11">
    <source>
        <dbReference type="ARBA" id="ARBA00023157"/>
    </source>
</evidence>
<evidence type="ECO:0000256" key="12">
    <source>
        <dbReference type="ARBA" id="ARBA00023180"/>
    </source>
</evidence>
<feature type="disulfide bond" evidence="16">
    <location>
        <begin position="521"/>
        <end position="582"/>
    </location>
</feature>
<feature type="disulfide bond" evidence="16">
    <location>
        <begin position="1694"/>
        <end position="1755"/>
    </location>
</feature>
<dbReference type="SMART" id="SM00241">
    <property type="entry name" value="ZP"/>
    <property type="match status" value="1"/>
</dbReference>
<evidence type="ECO:0000256" key="10">
    <source>
        <dbReference type="ARBA" id="ARBA00022927"/>
    </source>
</evidence>
<dbReference type="Gene3D" id="3.10.250.10">
    <property type="entry name" value="SRCR-like domain"/>
    <property type="match status" value="9"/>
</dbReference>
<feature type="domain" description="SRCR" evidence="19">
    <location>
        <begin position="857"/>
        <end position="957"/>
    </location>
</feature>
<feature type="domain" description="CUB" evidence="18">
    <location>
        <begin position="637"/>
        <end position="743"/>
    </location>
</feature>
<dbReference type="InterPro" id="IPR042235">
    <property type="entry name" value="ZP-C_dom"/>
</dbReference>
<dbReference type="FunFam" id="3.10.250.10:FF:000006">
    <property type="entry name" value="neurotrypsin isoform X2"/>
    <property type="match status" value="2"/>
</dbReference>
<comment type="caution">
    <text evidence="21">The sequence shown here is derived from an EMBL/GenBank/DDBJ whole genome shotgun (WGS) entry which is preliminary data.</text>
</comment>
<evidence type="ECO:0000256" key="13">
    <source>
        <dbReference type="ARBA" id="ARBA00030560"/>
    </source>
</evidence>
<feature type="disulfide bond" evidence="16">
    <location>
        <begin position="1517"/>
        <end position="1527"/>
    </location>
</feature>
<feature type="disulfide bond" evidence="16">
    <location>
        <begin position="1289"/>
        <end position="1299"/>
    </location>
</feature>
<dbReference type="PANTHER" id="PTHR19331">
    <property type="entry name" value="SCAVENGER RECEPTOR DOMAIN-CONTAINING"/>
    <property type="match status" value="1"/>
</dbReference>
<dbReference type="CDD" id="cd00041">
    <property type="entry name" value="CUB"/>
    <property type="match status" value="5"/>
</dbReference>
<keyword evidence="4" id="KW-0813">Transport</keyword>
<organism evidence="21 22">
    <name type="scientific">Ovis ammon polii</name>
    <dbReference type="NCBI Taxonomy" id="230172"/>
    <lineage>
        <taxon>Eukaryota</taxon>
        <taxon>Metazoa</taxon>
        <taxon>Chordata</taxon>
        <taxon>Craniata</taxon>
        <taxon>Vertebrata</taxon>
        <taxon>Euteleostomi</taxon>
        <taxon>Mammalia</taxon>
        <taxon>Eutheria</taxon>
        <taxon>Laurasiatheria</taxon>
        <taxon>Artiodactyla</taxon>
        <taxon>Ruminantia</taxon>
        <taxon>Pecora</taxon>
        <taxon>Bovidae</taxon>
        <taxon>Caprinae</taxon>
        <taxon>Ovis</taxon>
    </lineage>
</organism>
<evidence type="ECO:0000256" key="5">
    <source>
        <dbReference type="ARBA" id="ARBA00022473"/>
    </source>
</evidence>
<feature type="disulfide bond" evidence="16">
    <location>
        <begin position="820"/>
        <end position="830"/>
    </location>
</feature>
<gene>
    <name evidence="21" type="ORF">MG293_019320</name>
</gene>
<keyword evidence="22" id="KW-1185">Reference proteome</keyword>
<evidence type="ECO:0000256" key="2">
    <source>
        <dbReference type="ARBA" id="ARBA00009931"/>
    </source>
</evidence>
<name>A0AAD4TPN6_OVIAM</name>
<dbReference type="InterPro" id="IPR028043">
    <property type="entry name" value="PAAT-like"/>
</dbReference>
<protein>
    <recommendedName>
        <fullName evidence="14">Scavenger receptor cysteine-rich domain-containing protein DMBT1</fullName>
    </recommendedName>
    <alternativeName>
        <fullName evidence="15">Deleted in malignant brain tumors 1 protein</fullName>
    </alternativeName>
    <alternativeName>
        <fullName evidence="13">Hensin</fullName>
    </alternativeName>
</protein>
<feature type="domain" description="CUB" evidence="18">
    <location>
        <begin position="1098"/>
        <end position="1209"/>
    </location>
</feature>
<feature type="disulfide bond" evidence="16">
    <location>
        <begin position="1258"/>
        <end position="1319"/>
    </location>
</feature>
<keyword evidence="9" id="KW-0221">Differentiation</keyword>
<feature type="compositionally biased region" description="Polar residues" evidence="17">
    <location>
        <begin position="2264"/>
        <end position="2273"/>
    </location>
</feature>
<dbReference type="InterPro" id="IPR001190">
    <property type="entry name" value="SRCR"/>
</dbReference>
<feature type="disulfide bond" evidence="16">
    <location>
        <begin position="882"/>
        <end position="946"/>
    </location>
</feature>
<accession>A0AAD4TPN6</accession>
<evidence type="ECO:0000256" key="3">
    <source>
        <dbReference type="ARBA" id="ARBA00010668"/>
    </source>
</evidence>
<feature type="disulfide bond" evidence="16">
    <location>
        <begin position="316"/>
        <end position="326"/>
    </location>
</feature>
<evidence type="ECO:0000256" key="15">
    <source>
        <dbReference type="ARBA" id="ARBA00047200"/>
    </source>
</evidence>
<dbReference type="SUPFAM" id="SSF49854">
    <property type="entry name" value="Spermadhesin, CUB domain"/>
    <property type="match status" value="6"/>
</dbReference>
<evidence type="ECO:0000256" key="7">
    <source>
        <dbReference type="ARBA" id="ARBA00022729"/>
    </source>
</evidence>
<dbReference type="PANTHER" id="PTHR19331:SF470">
    <property type="entry name" value="DELETED IN MALIGNANT BRAIN TUMORS 1 PROTEIN"/>
    <property type="match status" value="1"/>
</dbReference>
<feature type="disulfide bond" evidence="16">
    <location>
        <begin position="552"/>
        <end position="562"/>
    </location>
</feature>
<evidence type="ECO:0000259" key="18">
    <source>
        <dbReference type="PROSITE" id="PS01180"/>
    </source>
</evidence>
<evidence type="ECO:0000256" key="4">
    <source>
        <dbReference type="ARBA" id="ARBA00022448"/>
    </source>
</evidence>
<dbReference type="GO" id="GO:0030154">
    <property type="term" value="P:cell differentiation"/>
    <property type="evidence" value="ECO:0007669"/>
    <property type="project" value="UniProtKB-KW"/>
</dbReference>
<evidence type="ECO:0000256" key="16">
    <source>
        <dbReference type="PROSITE-ProRule" id="PRU00196"/>
    </source>
</evidence>